<dbReference type="EMBL" id="UFYA01000001">
    <property type="protein sequence ID" value="STD15322.1"/>
    <property type="molecule type" value="Genomic_DNA"/>
</dbReference>
<evidence type="ECO:0000313" key="2">
    <source>
        <dbReference type="Proteomes" id="UP000254118"/>
    </source>
</evidence>
<proteinExistence type="predicted"/>
<name>A0AA46H1K6_9MICO</name>
<accession>A0AA46H1K6</accession>
<dbReference type="Pfam" id="PF03013">
    <property type="entry name" value="Pyr_excise"/>
    <property type="match status" value="1"/>
</dbReference>
<reference evidence="1 2" key="1">
    <citation type="submission" date="2018-06" db="EMBL/GenBank/DDBJ databases">
        <authorList>
            <consortium name="Pathogen Informatics"/>
            <person name="Doyle S."/>
        </authorList>
    </citation>
    <scope>NUCLEOTIDE SEQUENCE [LARGE SCALE GENOMIC DNA]</scope>
    <source>
        <strain evidence="1 2">NCTC7915</strain>
    </source>
</reference>
<gene>
    <name evidence="1" type="ORF">NCTC7915_02295</name>
</gene>
<comment type="caution">
    <text evidence="1">The sequence shown here is derived from an EMBL/GenBank/DDBJ whole genome shotgun (WGS) entry which is preliminary data.</text>
</comment>
<organism evidence="1 2">
    <name type="scientific">Dermatophilus congolensis</name>
    <dbReference type="NCBI Taxonomy" id="1863"/>
    <lineage>
        <taxon>Bacteria</taxon>
        <taxon>Bacillati</taxon>
        <taxon>Actinomycetota</taxon>
        <taxon>Actinomycetes</taxon>
        <taxon>Micrococcales</taxon>
        <taxon>Dermatophilaceae</taxon>
        <taxon>Dermatophilus</taxon>
    </lineage>
</organism>
<dbReference type="RefSeq" id="WP_115032104.1">
    <property type="nucleotide sequence ID" value="NZ_UFYA01000001.1"/>
</dbReference>
<dbReference type="Proteomes" id="UP000254118">
    <property type="component" value="Unassembled WGS sequence"/>
</dbReference>
<protein>
    <recommendedName>
        <fullName evidence="3">Pyrimidine dimer DNA glycosylase</fullName>
    </recommendedName>
</protein>
<dbReference type="InterPro" id="IPR004260">
    <property type="entry name" value="Pyr-dimer_DNA_glycosylase"/>
</dbReference>
<evidence type="ECO:0000313" key="1">
    <source>
        <dbReference type="EMBL" id="STD15322.1"/>
    </source>
</evidence>
<evidence type="ECO:0008006" key="3">
    <source>
        <dbReference type="Google" id="ProtNLM"/>
    </source>
</evidence>
<dbReference type="AlphaFoldDB" id="A0AA46H1K6"/>
<sequence length="150" mass="16684">MRIWSLHPSLLDRAALVALWRETLLAQKVLQGETKGYRNHPQLERFKALVDPVASVAVYLHGVADEADARGYRFDRSRIGEVGVARLSVARSAKFAVTEGQLVYEFAHLRAKVAVRDLQWLPRLDLITGVPPAHASLTIVPGGVEPWEVI</sequence>